<dbReference type="EMBL" id="CP014504">
    <property type="protein sequence ID" value="AMQ00705.1"/>
    <property type="molecule type" value="Genomic_DNA"/>
</dbReference>
<dbReference type="AlphaFoldDB" id="A0A127VH65"/>
<name>A0A127VH65_9SPHI</name>
<evidence type="ECO:0000313" key="3">
    <source>
        <dbReference type="EMBL" id="AMQ00705.1"/>
    </source>
</evidence>
<dbReference type="Pfam" id="PF13369">
    <property type="entry name" value="Transglut_core2"/>
    <property type="match status" value="1"/>
</dbReference>
<evidence type="ECO:0000256" key="1">
    <source>
        <dbReference type="ARBA" id="ARBA00007100"/>
    </source>
</evidence>
<dbReference type="RefSeq" id="WP_068403986.1">
    <property type="nucleotide sequence ID" value="NZ_CP014504.1"/>
</dbReference>
<reference evidence="3 4" key="1">
    <citation type="submission" date="2016-03" db="EMBL/GenBank/DDBJ databases">
        <title>Complete genome sequence of Pedobacter cryoconitis PAMC 27485.</title>
        <authorList>
            <person name="Lee J."/>
            <person name="Kim O.-S."/>
        </authorList>
    </citation>
    <scope>NUCLEOTIDE SEQUENCE [LARGE SCALE GENOMIC DNA]</scope>
    <source>
        <strain evidence="3 4">PAMC 27485</strain>
    </source>
</reference>
<dbReference type="InterPro" id="IPR032698">
    <property type="entry name" value="SirB1_N"/>
</dbReference>
<dbReference type="Proteomes" id="UP000071561">
    <property type="component" value="Chromosome"/>
</dbReference>
<dbReference type="PANTHER" id="PTHR31350">
    <property type="entry name" value="SI:DKEY-261L7.2"/>
    <property type="match status" value="1"/>
</dbReference>
<dbReference type="PANTHER" id="PTHR31350:SF21">
    <property type="entry name" value="F-BOX ONLY PROTEIN 21"/>
    <property type="match status" value="1"/>
</dbReference>
<evidence type="ECO:0000313" key="4">
    <source>
        <dbReference type="Proteomes" id="UP000071561"/>
    </source>
</evidence>
<dbReference type="KEGG" id="pcm:AY601_3845"/>
<comment type="similarity">
    <text evidence="1">Belongs to the UPF0162 family.</text>
</comment>
<keyword evidence="4" id="KW-1185">Reference proteome</keyword>
<proteinExistence type="inferred from homology"/>
<evidence type="ECO:0000259" key="2">
    <source>
        <dbReference type="Pfam" id="PF13369"/>
    </source>
</evidence>
<protein>
    <recommendedName>
        <fullName evidence="2">Protein SirB1 N-terminal domain-containing protein</fullName>
    </recommendedName>
</protein>
<dbReference type="OrthoDB" id="188084at2"/>
<gene>
    <name evidence="3" type="ORF">AY601_3845</name>
</gene>
<organism evidence="3 4">
    <name type="scientific">Pedobacter cryoconitis</name>
    <dbReference type="NCBI Taxonomy" id="188932"/>
    <lineage>
        <taxon>Bacteria</taxon>
        <taxon>Pseudomonadati</taxon>
        <taxon>Bacteroidota</taxon>
        <taxon>Sphingobacteriia</taxon>
        <taxon>Sphingobacteriales</taxon>
        <taxon>Sphingobacteriaceae</taxon>
        <taxon>Pedobacter</taxon>
    </lineage>
</organism>
<feature type="domain" description="Protein SirB1 N-terminal" evidence="2">
    <location>
        <begin position="102"/>
        <end position="259"/>
    </location>
</feature>
<dbReference type="PATRIC" id="fig|188932.3.peg.3994"/>
<accession>A0A127VH65</accession>
<sequence>MENSTEIKALVKLLDDTDQEVFEQVAKRLLEHGTSVIHFLETEWEKSLDTLLQERIENIVHQIQFNTVKEDLNLWYQSGAFDLLQGALVINRYQYPDLDEQKVINQIEELKREIWTNLQYEMSSVEKIKLINHIFYNIHGFKGNTKNHHDPQNSYINQVLDTKKGNQISLAIIYATIAQKLDIPVYGVNLPQHFILGYIDESKREENEFGVLFYINAFNKGAIFGKHDVDQFLRQLNLQPLPGFYAPCSNVEIIRRIIRNLISAYENLGNPDKVEELKELQDILVKSEL</sequence>